<dbReference type="EMBL" id="CP103416">
    <property type="protein sequence ID" value="UVW34949.1"/>
    <property type="molecule type" value="Genomic_DNA"/>
</dbReference>
<reference evidence="2" key="1">
    <citation type="submission" date="2022-08" db="EMBL/GenBank/DDBJ databases">
        <title>Catabolic pathway analysis in culturable SAR92 clade bacteria reveals their overlooked roles in DMSP degradation in coastal seas.</title>
        <authorList>
            <person name="He X."/>
            <person name="Zhang X."/>
            <person name="Zhang Y."/>
        </authorList>
    </citation>
    <scope>NUCLEOTIDE SEQUENCE</scope>
    <source>
        <strain evidence="2">H455</strain>
    </source>
</reference>
<accession>A0ABY5TS31</accession>
<dbReference type="InterPro" id="IPR018551">
    <property type="entry name" value="DUF2007"/>
</dbReference>
<sequence length="76" mass="8096">MIEVYRGSDYFEAQLLKGLMEQDGLQVFLHGAALQGGLGEVPALGHLSIAVNDADGDVAGEIVRAYERGDFSLGDE</sequence>
<evidence type="ECO:0000313" key="3">
    <source>
        <dbReference type="Proteomes" id="UP001059934"/>
    </source>
</evidence>
<keyword evidence="3" id="KW-1185">Reference proteome</keyword>
<evidence type="ECO:0000313" key="2">
    <source>
        <dbReference type="EMBL" id="UVW34949.1"/>
    </source>
</evidence>
<evidence type="ECO:0000259" key="1">
    <source>
        <dbReference type="Pfam" id="PF09413"/>
    </source>
</evidence>
<protein>
    <submittedName>
        <fullName evidence="2">DUF2007 domain-containing protein</fullName>
    </submittedName>
</protein>
<dbReference type="Pfam" id="PF09413">
    <property type="entry name" value="DUF2007"/>
    <property type="match status" value="1"/>
</dbReference>
<organism evidence="2 3">
    <name type="scientific">SAR92 clade bacterium H455</name>
    <dbReference type="NCBI Taxonomy" id="2974818"/>
    <lineage>
        <taxon>Bacteria</taxon>
        <taxon>Pseudomonadati</taxon>
        <taxon>Pseudomonadota</taxon>
        <taxon>Gammaproteobacteria</taxon>
        <taxon>Cellvibrionales</taxon>
        <taxon>Porticoccaceae</taxon>
        <taxon>SAR92 clade</taxon>
    </lineage>
</organism>
<dbReference type="Proteomes" id="UP001059934">
    <property type="component" value="Chromosome"/>
</dbReference>
<proteinExistence type="predicted"/>
<gene>
    <name evidence="2" type="ORF">NYF23_13170</name>
</gene>
<feature type="domain" description="DUF2007" evidence="1">
    <location>
        <begin position="1"/>
        <end position="66"/>
    </location>
</feature>
<name>A0ABY5TS31_9GAMM</name>